<accession>A0A517Y605</accession>
<gene>
    <name evidence="1" type="ORF">ETAA8_07350</name>
</gene>
<evidence type="ECO:0008006" key="3">
    <source>
        <dbReference type="Google" id="ProtNLM"/>
    </source>
</evidence>
<protein>
    <recommendedName>
        <fullName evidence="3">DUF5666 domain-containing protein</fullName>
    </recommendedName>
</protein>
<dbReference type="Proteomes" id="UP000315017">
    <property type="component" value="Chromosome"/>
</dbReference>
<organism evidence="1 2">
    <name type="scientific">Anatilimnocola aggregata</name>
    <dbReference type="NCBI Taxonomy" id="2528021"/>
    <lineage>
        <taxon>Bacteria</taxon>
        <taxon>Pseudomonadati</taxon>
        <taxon>Planctomycetota</taxon>
        <taxon>Planctomycetia</taxon>
        <taxon>Pirellulales</taxon>
        <taxon>Pirellulaceae</taxon>
        <taxon>Anatilimnocola</taxon>
    </lineage>
</organism>
<proteinExistence type="predicted"/>
<evidence type="ECO:0000313" key="1">
    <source>
        <dbReference type="EMBL" id="QDU25665.1"/>
    </source>
</evidence>
<dbReference type="EMBL" id="CP036274">
    <property type="protein sequence ID" value="QDU25665.1"/>
    <property type="molecule type" value="Genomic_DNA"/>
</dbReference>
<reference evidence="1 2" key="1">
    <citation type="submission" date="2019-02" db="EMBL/GenBank/DDBJ databases">
        <title>Deep-cultivation of Planctomycetes and their phenomic and genomic characterization uncovers novel biology.</title>
        <authorList>
            <person name="Wiegand S."/>
            <person name="Jogler M."/>
            <person name="Boedeker C."/>
            <person name="Pinto D."/>
            <person name="Vollmers J."/>
            <person name="Rivas-Marin E."/>
            <person name="Kohn T."/>
            <person name="Peeters S.H."/>
            <person name="Heuer A."/>
            <person name="Rast P."/>
            <person name="Oberbeckmann S."/>
            <person name="Bunk B."/>
            <person name="Jeske O."/>
            <person name="Meyerdierks A."/>
            <person name="Storesund J.E."/>
            <person name="Kallscheuer N."/>
            <person name="Luecker S."/>
            <person name="Lage O.M."/>
            <person name="Pohl T."/>
            <person name="Merkel B.J."/>
            <person name="Hornburger P."/>
            <person name="Mueller R.-W."/>
            <person name="Bruemmer F."/>
            <person name="Labrenz M."/>
            <person name="Spormann A.M."/>
            <person name="Op den Camp H."/>
            <person name="Overmann J."/>
            <person name="Amann R."/>
            <person name="Jetten M.S.M."/>
            <person name="Mascher T."/>
            <person name="Medema M.H."/>
            <person name="Devos D.P."/>
            <person name="Kaster A.-K."/>
            <person name="Ovreas L."/>
            <person name="Rohde M."/>
            <person name="Galperin M.Y."/>
            <person name="Jogler C."/>
        </authorList>
    </citation>
    <scope>NUCLEOTIDE SEQUENCE [LARGE SCALE GENOMIC DNA]</scope>
    <source>
        <strain evidence="1 2">ETA_A8</strain>
    </source>
</reference>
<keyword evidence="2" id="KW-1185">Reference proteome</keyword>
<name>A0A517Y605_9BACT</name>
<evidence type="ECO:0000313" key="2">
    <source>
        <dbReference type="Proteomes" id="UP000315017"/>
    </source>
</evidence>
<dbReference type="KEGG" id="aagg:ETAA8_07350"/>
<sequence length="100" mass="10667">MFSKLMVSVVMVVMIGSTTSLLARELHVGKVLAAGNGSITIRDTRDMDDDRFVVTAETKITRNGKPAKLSDLGIGDQAKINATEANGKLTAVSIEAFMPE</sequence>
<dbReference type="AlphaFoldDB" id="A0A517Y605"/>
<dbReference type="RefSeq" id="WP_145084977.1">
    <property type="nucleotide sequence ID" value="NZ_CP036274.1"/>
</dbReference>